<feature type="binding site" evidence="9">
    <location>
        <position position="750"/>
    </location>
    <ligand>
        <name>Zn(2+)</name>
        <dbReference type="ChEBI" id="CHEBI:29105"/>
    </ligand>
</feature>
<keyword evidence="9" id="KW-0862">Zinc</keyword>
<keyword evidence="8 9" id="KW-0030">Aminoacyl-tRNA synthetase</keyword>
<evidence type="ECO:0000256" key="2">
    <source>
        <dbReference type="ARBA" id="ARBA00022555"/>
    </source>
</evidence>
<dbReference type="InterPro" id="IPR003156">
    <property type="entry name" value="DHHA1_dom"/>
</dbReference>
<comment type="similarity">
    <text evidence="1">Belongs to the class-II aminoacyl-tRNA synthetase family. Alax-L subfamily.</text>
</comment>
<keyword evidence="3 9" id="KW-0436">Ligase</keyword>
<dbReference type="CDD" id="cd00673">
    <property type="entry name" value="AlaRS_core"/>
    <property type="match status" value="1"/>
</dbReference>
<dbReference type="Gene3D" id="3.30.930.10">
    <property type="entry name" value="Bira Bifunctional Protein, Domain 2"/>
    <property type="match status" value="2"/>
</dbReference>
<dbReference type="EMBL" id="JABTTQ020000300">
    <property type="protein sequence ID" value="KAK6140606.1"/>
    <property type="molecule type" value="Genomic_DNA"/>
</dbReference>
<dbReference type="Pfam" id="PF02272">
    <property type="entry name" value="DHHA1"/>
    <property type="match status" value="1"/>
</dbReference>
<evidence type="ECO:0000256" key="3">
    <source>
        <dbReference type="ARBA" id="ARBA00022598"/>
    </source>
</evidence>
<comment type="domain">
    <text evidence="9">Consists of three domains; the N-terminal catalytic domain, the editing domain and the C-terminal C-Ala domain. The editing domain removes incorrectly charged amino acids, while the C-Ala domain, along with tRNA(Ala), serves as a bridge to cooperatively bring together the editing and aminoacylation centers thus stimulating deacylation of misacylated tRNAs.</text>
</comment>
<keyword evidence="9" id="KW-0963">Cytoplasm</keyword>
<comment type="subunit">
    <text evidence="9">Monomer.</text>
</comment>
<dbReference type="Pfam" id="PF07973">
    <property type="entry name" value="tRNA_SAD"/>
    <property type="match status" value="1"/>
</dbReference>
<keyword evidence="4 9" id="KW-0547">Nucleotide-binding</keyword>
<dbReference type="SUPFAM" id="SSF50447">
    <property type="entry name" value="Translation proteins"/>
    <property type="match status" value="1"/>
</dbReference>
<protein>
    <recommendedName>
        <fullName evidence="9">Alanine--tRNA ligase</fullName>
        <ecNumber evidence="9">6.1.1.7</ecNumber>
    </recommendedName>
    <alternativeName>
        <fullName evidence="9">Alanyl-tRNA synthetase</fullName>
        <shortName evidence="9">AlaRS</shortName>
    </alternativeName>
</protein>
<comment type="function">
    <text evidence="9">Catalyzes the attachment of alanine to tRNA(Ala) in a two-step reaction: alanine is first activated by ATP to form Ala-AMP and then transferred to the acceptor end of tRNA(Ala). Also edits incorrectly charged tRNA(Ala) via its editing domain.</text>
</comment>
<evidence type="ECO:0000256" key="4">
    <source>
        <dbReference type="ARBA" id="ARBA00022741"/>
    </source>
</evidence>
<dbReference type="SUPFAM" id="SSF55681">
    <property type="entry name" value="Class II aaRS and biotin synthetases"/>
    <property type="match status" value="1"/>
</dbReference>
<evidence type="ECO:0000256" key="7">
    <source>
        <dbReference type="ARBA" id="ARBA00022917"/>
    </source>
</evidence>
<dbReference type="InterPro" id="IPR009000">
    <property type="entry name" value="Transl_B-barrel_sf"/>
</dbReference>
<keyword evidence="9" id="KW-0479">Metal-binding</keyword>
<comment type="catalytic activity">
    <reaction evidence="9">
        <text>tRNA(Ala) + L-alanine + ATP = L-alanyl-tRNA(Ala) + AMP + diphosphate</text>
        <dbReference type="Rhea" id="RHEA:12540"/>
        <dbReference type="Rhea" id="RHEA-COMP:9657"/>
        <dbReference type="Rhea" id="RHEA-COMP:9923"/>
        <dbReference type="ChEBI" id="CHEBI:30616"/>
        <dbReference type="ChEBI" id="CHEBI:33019"/>
        <dbReference type="ChEBI" id="CHEBI:57972"/>
        <dbReference type="ChEBI" id="CHEBI:78442"/>
        <dbReference type="ChEBI" id="CHEBI:78497"/>
        <dbReference type="ChEBI" id="CHEBI:456215"/>
        <dbReference type="EC" id="6.1.1.7"/>
    </reaction>
</comment>
<keyword evidence="12" id="KW-1185">Reference proteome</keyword>
<evidence type="ECO:0000256" key="8">
    <source>
        <dbReference type="ARBA" id="ARBA00023146"/>
    </source>
</evidence>
<dbReference type="SUPFAM" id="SSF55186">
    <property type="entry name" value="ThrRS/AlaRS common domain"/>
    <property type="match status" value="1"/>
</dbReference>
<evidence type="ECO:0000256" key="9">
    <source>
        <dbReference type="HAMAP-Rule" id="MF_03133"/>
    </source>
</evidence>
<dbReference type="InterPro" id="IPR002318">
    <property type="entry name" value="Ala-tRNA-lgiase_IIc"/>
</dbReference>
<dbReference type="InterPro" id="IPR050058">
    <property type="entry name" value="Ala-tRNA_ligase"/>
</dbReference>
<keyword evidence="7 9" id="KW-0648">Protein biosynthesis</keyword>
<dbReference type="PANTHER" id="PTHR11777">
    <property type="entry name" value="ALANYL-TRNA SYNTHETASE"/>
    <property type="match status" value="1"/>
</dbReference>
<evidence type="ECO:0000256" key="1">
    <source>
        <dbReference type="ARBA" id="ARBA00008429"/>
    </source>
</evidence>
<feature type="binding site" evidence="9">
    <location>
        <position position="627"/>
    </location>
    <ligand>
        <name>Zn(2+)</name>
        <dbReference type="ChEBI" id="CHEBI:29105"/>
    </ligand>
</feature>
<comment type="cofactor">
    <cofactor evidence="9">
        <name>Zn(2+)</name>
        <dbReference type="ChEBI" id="CHEBI:29105"/>
    </cofactor>
    <text evidence="9">Binds 1 zinc ion per subunit.</text>
</comment>
<comment type="subcellular location">
    <subcellularLocation>
        <location evidence="9">Mitochondrion</location>
    </subcellularLocation>
    <subcellularLocation>
        <location evidence="9">Cytoplasm</location>
    </subcellularLocation>
</comment>
<keyword evidence="5 9" id="KW-0067">ATP-binding</keyword>
<dbReference type="Gene3D" id="3.10.310.40">
    <property type="match status" value="1"/>
</dbReference>
<dbReference type="InterPro" id="IPR045864">
    <property type="entry name" value="aa-tRNA-synth_II/BPL/LPL"/>
</dbReference>
<evidence type="ECO:0000313" key="11">
    <source>
        <dbReference type="EMBL" id="KAK6140606.1"/>
    </source>
</evidence>
<evidence type="ECO:0000313" key="12">
    <source>
        <dbReference type="Proteomes" id="UP001318860"/>
    </source>
</evidence>
<dbReference type="InterPro" id="IPR018163">
    <property type="entry name" value="Thr/Ala-tRNA-synth_IIc_edit"/>
</dbReference>
<dbReference type="Proteomes" id="UP001318860">
    <property type="component" value="Unassembled WGS sequence"/>
</dbReference>
<dbReference type="PROSITE" id="PS50860">
    <property type="entry name" value="AA_TRNA_LIGASE_II_ALA"/>
    <property type="match status" value="1"/>
</dbReference>
<dbReference type="InterPro" id="IPR018162">
    <property type="entry name" value="Ala-tRNA-ligase_IIc_anticod-bd"/>
</dbReference>
<organism evidence="11 12">
    <name type="scientific">Rehmannia glutinosa</name>
    <name type="common">Chinese foxglove</name>
    <dbReference type="NCBI Taxonomy" id="99300"/>
    <lineage>
        <taxon>Eukaryota</taxon>
        <taxon>Viridiplantae</taxon>
        <taxon>Streptophyta</taxon>
        <taxon>Embryophyta</taxon>
        <taxon>Tracheophyta</taxon>
        <taxon>Spermatophyta</taxon>
        <taxon>Magnoliopsida</taxon>
        <taxon>eudicotyledons</taxon>
        <taxon>Gunneridae</taxon>
        <taxon>Pentapetalae</taxon>
        <taxon>asterids</taxon>
        <taxon>lamiids</taxon>
        <taxon>Lamiales</taxon>
        <taxon>Orobanchaceae</taxon>
        <taxon>Rehmannieae</taxon>
        <taxon>Rehmannia</taxon>
    </lineage>
</organism>
<dbReference type="SMART" id="SM00863">
    <property type="entry name" value="tRNA_SAD"/>
    <property type="match status" value="1"/>
</dbReference>
<reference evidence="11 12" key="1">
    <citation type="journal article" date="2021" name="Comput. Struct. Biotechnol. J.">
        <title>De novo genome assembly of the potent medicinal plant Rehmannia glutinosa using nanopore technology.</title>
        <authorList>
            <person name="Ma L."/>
            <person name="Dong C."/>
            <person name="Song C."/>
            <person name="Wang X."/>
            <person name="Zheng X."/>
            <person name="Niu Y."/>
            <person name="Chen S."/>
            <person name="Feng W."/>
        </authorList>
    </citation>
    <scope>NUCLEOTIDE SEQUENCE [LARGE SCALE GENOMIC DNA]</scope>
    <source>
        <strain evidence="11">DH-2019</strain>
    </source>
</reference>
<dbReference type="EC" id="6.1.1.7" evidence="9"/>
<dbReference type="Gene3D" id="3.30.980.10">
    <property type="entry name" value="Threonyl-trna Synthetase, Chain A, domain 2"/>
    <property type="match status" value="1"/>
</dbReference>
<dbReference type="Gene3D" id="2.40.30.130">
    <property type="match status" value="1"/>
</dbReference>
<dbReference type="Pfam" id="PF01411">
    <property type="entry name" value="tRNA-synt_2c"/>
    <property type="match status" value="2"/>
</dbReference>
<sequence>MNKRRERTLQDLCGSIKSPYILALTIKSIDIAIRWENYGMNEGLPHPRPLWNIALFLPTHFYSSRSSIIPTEEASSPASMGSQATDFGWPATRVRETFIKFFEDKAHVNLKSSPVVPHNDPTLLFANAGMNQFKPIFLGTVNPNTELSKLSRACNTQKCIRAGGKHNDLDDVGKDTYHHTFFEMLGNWSFGDYFKNEAIGWAWELLTKASSLLADNWLKFLPPSRVLPFGCKDNFWEMGDTGPCGPCTEIHFDRIGGRDAASFVNNDDPTVIEIWNLVFIQFNRESDGSLKSLPAKHVDTGMGFERLTSILQNKMSNYDTDIFFPIFDAIQQATGARPYSGKVGSDDVDNVDMAYRVVADHIRTISFAIADGSCPGLALFFLRSQILKHSTAFVGYQRTIMSQCNDGREYVLRRILRRAVRYGTEVLKAQQGFFNGLVKVVVEVMGDVFPELKEHAIKIRDIIADEETSFGRTLTKDAFDLWDTYGFPLDLTQLMAEERGLSVDVEGFNMAMDKARERSRRAQNKDHASVIKAVYTGSEFLESVSPGEEVGIILETTSFYAEQGGQIFDTGIVEGPDGVFEVSNVQIYGGFVLHIGSFSGKTGRLYIGDKVICKVNYDRRVLIAPNHTCTHMLNYALREVLGNHVDQKGSIVLPEKLRFDFSHGKPVKPEELRKIEAIVNEQIQAQLDVFSKETRLADAKRINGLRAVFGEVYPDPVRVVAIGRKVEDLLASPENEEWLSISAELCGGTHISNTREAKAFALLSEEGIAKGIRRLTGVTMDCAFKALDLASSLEQEVDEASHTEGSILEQKVASLNSRVEGASIPSAKKADVKAKLSVLQSQVIKAKKKIAEEHMQKAIELAIQTADGASSNGKAYCISLVDVGADTAAIREAVVKVMEQKGMAIMVFSRDEKVNKAFVCAGVPVQDGKYRQLNVTEWLKNVLDLISGKGGGGKGGLAQGQGSDVSRIEAAMDVAESFAAMKLT</sequence>
<feature type="binding site" evidence="9">
    <location>
        <position position="631"/>
    </location>
    <ligand>
        <name>Zn(2+)</name>
        <dbReference type="ChEBI" id="CHEBI:29105"/>
    </ligand>
</feature>
<dbReference type="InterPro" id="IPR012947">
    <property type="entry name" value="tRNA_SAD"/>
</dbReference>
<evidence type="ECO:0000256" key="6">
    <source>
        <dbReference type="ARBA" id="ARBA00022884"/>
    </source>
</evidence>
<gene>
    <name evidence="11" type="ORF">DH2020_025652</name>
</gene>
<comment type="caution">
    <text evidence="11">The sequence shown here is derived from an EMBL/GenBank/DDBJ whole genome shotgun (WGS) entry which is preliminary data.</text>
</comment>
<keyword evidence="9" id="KW-0496">Mitochondrion</keyword>
<dbReference type="InterPro" id="IPR018165">
    <property type="entry name" value="Ala-tRNA-synth_IIc_core"/>
</dbReference>
<dbReference type="PRINTS" id="PR00980">
    <property type="entry name" value="TRNASYNTHALA"/>
</dbReference>
<dbReference type="InterPro" id="IPR023033">
    <property type="entry name" value="Ala_tRNA_ligase_euk/bac"/>
</dbReference>
<keyword evidence="6 9" id="KW-0694">RNA-binding</keyword>
<feature type="binding site" evidence="9">
    <location>
        <position position="746"/>
    </location>
    <ligand>
        <name>Zn(2+)</name>
        <dbReference type="ChEBI" id="CHEBI:29105"/>
    </ligand>
</feature>
<name>A0ABR0W1T4_REHGL</name>
<proteinExistence type="inferred from homology"/>
<dbReference type="InterPro" id="IPR018164">
    <property type="entry name" value="Ala-tRNA-synth_IIc_N"/>
</dbReference>
<dbReference type="SUPFAM" id="SSF101353">
    <property type="entry name" value="Putative anticodon-binding domain of alanyl-tRNA synthetase (AlaRS)"/>
    <property type="match status" value="2"/>
</dbReference>
<feature type="domain" description="Alanyl-transfer RNA synthetases family profile" evidence="10">
    <location>
        <begin position="89"/>
        <end position="789"/>
    </location>
</feature>
<dbReference type="HAMAP" id="MF_00036_B">
    <property type="entry name" value="Ala_tRNA_synth_B"/>
    <property type="match status" value="1"/>
</dbReference>
<accession>A0ABR0W1T4</accession>
<dbReference type="PANTHER" id="PTHR11777:SF9">
    <property type="entry name" value="ALANINE--TRNA LIGASE, CYTOPLASMIC"/>
    <property type="match status" value="1"/>
</dbReference>
<keyword evidence="2 9" id="KW-0820">tRNA-binding</keyword>
<evidence type="ECO:0000256" key="5">
    <source>
        <dbReference type="ARBA" id="ARBA00022840"/>
    </source>
</evidence>
<evidence type="ECO:0000259" key="10">
    <source>
        <dbReference type="PROSITE" id="PS50860"/>
    </source>
</evidence>